<feature type="domain" description="OmpA-like" evidence="7">
    <location>
        <begin position="469"/>
        <end position="580"/>
    </location>
</feature>
<dbReference type="Gene3D" id="2.120.10.30">
    <property type="entry name" value="TolB, C-terminal domain"/>
    <property type="match status" value="1"/>
</dbReference>
<dbReference type="Proteomes" id="UP000642920">
    <property type="component" value="Unassembled WGS sequence"/>
</dbReference>
<accession>A0A937DLF8</accession>
<evidence type="ECO:0000256" key="2">
    <source>
        <dbReference type="ARBA" id="ARBA00023136"/>
    </source>
</evidence>
<gene>
    <name evidence="8" type="ORF">JKP34_17470</name>
</gene>
<dbReference type="InterPro" id="IPR011990">
    <property type="entry name" value="TPR-like_helical_dom_sf"/>
</dbReference>
<dbReference type="InterPro" id="IPR011042">
    <property type="entry name" value="6-blade_b-propeller_TolB-like"/>
</dbReference>
<dbReference type="Gene3D" id="3.30.1330.60">
    <property type="entry name" value="OmpA-like domain"/>
    <property type="match status" value="1"/>
</dbReference>
<dbReference type="Pfam" id="PF07676">
    <property type="entry name" value="PD40"/>
    <property type="match status" value="3"/>
</dbReference>
<feature type="repeat" description="TPR" evidence="4">
    <location>
        <begin position="64"/>
        <end position="97"/>
    </location>
</feature>
<sequence>MLLLRKNYLILILSLSPFFAQSQDPELSKIYMEQADQVYAEAKDAIEIAKEIYVQAVEADTNNVRANFMAGRLYLETVNRDYSTKYFERVKRLNPRYKFNIDYLLGRGYQYGLEFEKALKYFQAYKKRLLANKGYRGGDRTGLSIVNERISECLNGMEIIDMPTLYTIENVGESINSAWPDYAPVLNEDETVMIFTSRRQQDNTNENVDSDNFYFEDIFISKRKGVTWDDAKNIGTNINTLYHDSNLYLTRDGKTLYIYSDEGRGDIFYSTENENEEWSKPRPIEGRINSEGFSEQSVCISADGEFMLFASNRPGGFGGFDIYGCYKENGKWMRPFNMGPVINTKYDEDGPYLANDGITLYFSSKGQKGFGGFDVFKTVYNDKDQKWGKPENLGYPVNTVDDEVYFHPSKDGKRGYLASVREEGQGFTDIYMVKYTGNLGQTARSRIVKLQEKENNYVTDEDLKTKQLIDSVLSIAAYQVYFDVNSSMVDQEYEAKLKDMSTFLKGNTNLGVQISAFSSADGNARYNLELSNKRAQAVLQFFVEQGVEEDRLAARGFGVLSGTDDKSRRAEVKILNLADL</sequence>
<dbReference type="AlphaFoldDB" id="A0A937DLF8"/>
<dbReference type="InterPro" id="IPR006664">
    <property type="entry name" value="OMP_bac"/>
</dbReference>
<feature type="chain" id="PRO_5037854481" evidence="6">
    <location>
        <begin position="23"/>
        <end position="580"/>
    </location>
</feature>
<dbReference type="PANTHER" id="PTHR30329:SF21">
    <property type="entry name" value="LIPOPROTEIN YIAD-RELATED"/>
    <property type="match status" value="1"/>
</dbReference>
<dbReference type="InterPro" id="IPR011659">
    <property type="entry name" value="WD40"/>
</dbReference>
<feature type="signal peptide" evidence="6">
    <location>
        <begin position="1"/>
        <end position="22"/>
    </location>
</feature>
<dbReference type="PANTHER" id="PTHR30329">
    <property type="entry name" value="STATOR ELEMENT OF FLAGELLAR MOTOR COMPLEX"/>
    <property type="match status" value="1"/>
</dbReference>
<reference evidence="8" key="1">
    <citation type="submission" date="2021-01" db="EMBL/GenBank/DDBJ databases">
        <title>Marivirga sp. nov., isolated from intertidal surface sediments.</title>
        <authorList>
            <person name="Zhang M."/>
        </authorList>
    </citation>
    <scope>NUCLEOTIDE SEQUENCE</scope>
    <source>
        <strain evidence="8">SM1354</strain>
    </source>
</reference>
<evidence type="ECO:0000256" key="1">
    <source>
        <dbReference type="ARBA" id="ARBA00004442"/>
    </source>
</evidence>
<dbReference type="PROSITE" id="PS51123">
    <property type="entry name" value="OMPA_2"/>
    <property type="match status" value="1"/>
</dbReference>
<evidence type="ECO:0000259" key="7">
    <source>
        <dbReference type="PROSITE" id="PS51123"/>
    </source>
</evidence>
<dbReference type="SUPFAM" id="SSF103088">
    <property type="entry name" value="OmpA-like"/>
    <property type="match status" value="1"/>
</dbReference>
<organism evidence="8 9">
    <name type="scientific">Marivirga atlantica</name>
    <dbReference type="NCBI Taxonomy" id="1548457"/>
    <lineage>
        <taxon>Bacteria</taxon>
        <taxon>Pseudomonadati</taxon>
        <taxon>Bacteroidota</taxon>
        <taxon>Cytophagia</taxon>
        <taxon>Cytophagales</taxon>
        <taxon>Marivirgaceae</taxon>
        <taxon>Marivirga</taxon>
    </lineage>
</organism>
<dbReference type="PROSITE" id="PS50005">
    <property type="entry name" value="TPR"/>
    <property type="match status" value="1"/>
</dbReference>
<proteinExistence type="predicted"/>
<evidence type="ECO:0000256" key="4">
    <source>
        <dbReference type="PROSITE-ProRule" id="PRU00339"/>
    </source>
</evidence>
<dbReference type="SUPFAM" id="SSF48452">
    <property type="entry name" value="TPR-like"/>
    <property type="match status" value="1"/>
</dbReference>
<evidence type="ECO:0000256" key="6">
    <source>
        <dbReference type="SAM" id="SignalP"/>
    </source>
</evidence>
<protein>
    <submittedName>
        <fullName evidence="8">PD40 domain-containing protein</fullName>
    </submittedName>
</protein>
<dbReference type="SUPFAM" id="SSF82171">
    <property type="entry name" value="DPP6 N-terminal domain-like"/>
    <property type="match status" value="1"/>
</dbReference>
<name>A0A937DLF8_9BACT</name>
<keyword evidence="6" id="KW-0732">Signal</keyword>
<keyword evidence="2 5" id="KW-0472">Membrane</keyword>
<evidence type="ECO:0000256" key="3">
    <source>
        <dbReference type="ARBA" id="ARBA00023237"/>
    </source>
</evidence>
<keyword evidence="4" id="KW-0802">TPR repeat</keyword>
<dbReference type="Gene3D" id="1.25.40.10">
    <property type="entry name" value="Tetratricopeptide repeat domain"/>
    <property type="match status" value="1"/>
</dbReference>
<keyword evidence="3" id="KW-0998">Cell outer membrane</keyword>
<dbReference type="PRINTS" id="PR01021">
    <property type="entry name" value="OMPADOMAIN"/>
</dbReference>
<dbReference type="Pfam" id="PF00691">
    <property type="entry name" value="OmpA"/>
    <property type="match status" value="1"/>
</dbReference>
<dbReference type="GO" id="GO:0009279">
    <property type="term" value="C:cell outer membrane"/>
    <property type="evidence" value="ECO:0007669"/>
    <property type="project" value="UniProtKB-SubCell"/>
</dbReference>
<keyword evidence="9" id="KW-1185">Reference proteome</keyword>
<comment type="subcellular location">
    <subcellularLocation>
        <location evidence="1">Cell outer membrane</location>
    </subcellularLocation>
</comment>
<evidence type="ECO:0000256" key="5">
    <source>
        <dbReference type="PROSITE-ProRule" id="PRU00473"/>
    </source>
</evidence>
<evidence type="ECO:0000313" key="9">
    <source>
        <dbReference type="Proteomes" id="UP000642920"/>
    </source>
</evidence>
<dbReference type="CDD" id="cd07185">
    <property type="entry name" value="OmpA_C-like"/>
    <property type="match status" value="1"/>
</dbReference>
<dbReference type="InterPro" id="IPR006665">
    <property type="entry name" value="OmpA-like"/>
</dbReference>
<dbReference type="InterPro" id="IPR036737">
    <property type="entry name" value="OmpA-like_sf"/>
</dbReference>
<evidence type="ECO:0000313" key="8">
    <source>
        <dbReference type="EMBL" id="MBL0767059.1"/>
    </source>
</evidence>
<comment type="caution">
    <text evidence="8">The sequence shown here is derived from an EMBL/GenBank/DDBJ whole genome shotgun (WGS) entry which is preliminary data.</text>
</comment>
<dbReference type="InterPro" id="IPR050330">
    <property type="entry name" value="Bact_OuterMem_StrucFunc"/>
</dbReference>
<dbReference type="EMBL" id="JAERQG010000006">
    <property type="protein sequence ID" value="MBL0767059.1"/>
    <property type="molecule type" value="Genomic_DNA"/>
</dbReference>
<dbReference type="InterPro" id="IPR019734">
    <property type="entry name" value="TPR_rpt"/>
</dbReference>